<name>E0S4L6_BUTPB</name>
<proteinExistence type="predicted"/>
<accession>E0S4L6</accession>
<protein>
    <submittedName>
        <fullName evidence="1">Uncharacterized protein</fullName>
    </submittedName>
</protein>
<organism evidence="1 2">
    <name type="scientific">Butyrivibrio proteoclasticus (strain ATCC 51982 / DSM 14932 / B316)</name>
    <name type="common">Clostridium proteoclasticum</name>
    <dbReference type="NCBI Taxonomy" id="515622"/>
    <lineage>
        <taxon>Bacteria</taxon>
        <taxon>Bacillati</taxon>
        <taxon>Bacillota</taxon>
        <taxon>Clostridia</taxon>
        <taxon>Lachnospirales</taxon>
        <taxon>Lachnospiraceae</taxon>
        <taxon>Butyrivibrio</taxon>
    </lineage>
</organism>
<evidence type="ECO:0000313" key="2">
    <source>
        <dbReference type="Proteomes" id="UP000001299"/>
    </source>
</evidence>
<sequence length="72" mass="8518">MDQKKLFYNMCMDLWALGKELDKPRVDMTDEDWTRAIGKMDELTVKYKALGVREHDLISKLMMSILDYVENS</sequence>
<gene>
    <name evidence="1" type="ordered locus">bpr_II411</name>
</gene>
<dbReference type="HOGENOM" id="CLU_2714749_0_0_9"/>
<reference evidence="1 2" key="1">
    <citation type="journal article" date="2010" name="PLoS ONE">
        <title>The glycobiome of the rumen bacterium Butyrivibrio proteoclasticus B316(T) highlights adaptation to a polysaccharide-rich environment.</title>
        <authorList>
            <person name="Kelly W.J."/>
            <person name="Leahy S.C."/>
            <person name="Altermann E."/>
            <person name="Yeoman C.J."/>
            <person name="Dunne J.C."/>
            <person name="Kong Z."/>
            <person name="Pacheco D.M."/>
            <person name="Li D."/>
            <person name="Noel S.J."/>
            <person name="Moon C.D."/>
            <person name="Cookson A.L."/>
            <person name="Attwood G.T."/>
        </authorList>
    </citation>
    <scope>NUCLEOTIDE SEQUENCE [LARGE SCALE GENOMIC DNA]</scope>
    <source>
        <strain evidence="2">ATCC 51982 / DSM 14932 / B316</strain>
        <plasmid evidence="2">Plasmid pCY360</plasmid>
    </source>
</reference>
<dbReference type="KEGG" id="bpb:bpr_II411"/>
<dbReference type="EMBL" id="CP001812">
    <property type="protein sequence ID" value="ADL36348.1"/>
    <property type="molecule type" value="Genomic_DNA"/>
</dbReference>
<evidence type="ECO:0000313" key="1">
    <source>
        <dbReference type="EMBL" id="ADL36348.1"/>
    </source>
</evidence>
<dbReference type="RefSeq" id="WP_013282997.1">
    <property type="nucleotide sequence ID" value="NC_014389.1"/>
</dbReference>
<geneLocation type="plasmid" evidence="1 2">
    <name>pCY360</name>
</geneLocation>
<keyword evidence="1" id="KW-0614">Plasmid</keyword>
<dbReference type="AlphaFoldDB" id="E0S4L6"/>
<keyword evidence="2" id="KW-1185">Reference proteome</keyword>
<dbReference type="Proteomes" id="UP000001299">
    <property type="component" value="Plasmid pCY360"/>
</dbReference>